<evidence type="ECO:0000313" key="3">
    <source>
        <dbReference type="Proteomes" id="UP000230750"/>
    </source>
</evidence>
<name>A0A2G8K4V4_STIJA</name>
<keyword evidence="1" id="KW-0732">Signal</keyword>
<reference evidence="2 3" key="1">
    <citation type="journal article" date="2017" name="PLoS Biol.">
        <title>The sea cucumber genome provides insights into morphological evolution and visceral regeneration.</title>
        <authorList>
            <person name="Zhang X."/>
            <person name="Sun L."/>
            <person name="Yuan J."/>
            <person name="Sun Y."/>
            <person name="Gao Y."/>
            <person name="Zhang L."/>
            <person name="Li S."/>
            <person name="Dai H."/>
            <person name="Hamel J.F."/>
            <person name="Liu C."/>
            <person name="Yu Y."/>
            <person name="Liu S."/>
            <person name="Lin W."/>
            <person name="Guo K."/>
            <person name="Jin S."/>
            <person name="Xu P."/>
            <person name="Storey K.B."/>
            <person name="Huan P."/>
            <person name="Zhang T."/>
            <person name="Zhou Y."/>
            <person name="Zhang J."/>
            <person name="Lin C."/>
            <person name="Li X."/>
            <person name="Xing L."/>
            <person name="Huo D."/>
            <person name="Sun M."/>
            <person name="Wang L."/>
            <person name="Mercier A."/>
            <person name="Li F."/>
            <person name="Yang H."/>
            <person name="Xiang J."/>
        </authorList>
    </citation>
    <scope>NUCLEOTIDE SEQUENCE [LARGE SCALE GENOMIC DNA]</scope>
    <source>
        <strain evidence="2">Shaxun</strain>
        <tissue evidence="2">Muscle</tissue>
    </source>
</reference>
<feature type="signal peptide" evidence="1">
    <location>
        <begin position="1"/>
        <end position="19"/>
    </location>
</feature>
<comment type="caution">
    <text evidence="2">The sequence shown here is derived from an EMBL/GenBank/DDBJ whole genome shotgun (WGS) entry which is preliminary data.</text>
</comment>
<organism evidence="2 3">
    <name type="scientific">Stichopus japonicus</name>
    <name type="common">Sea cucumber</name>
    <dbReference type="NCBI Taxonomy" id="307972"/>
    <lineage>
        <taxon>Eukaryota</taxon>
        <taxon>Metazoa</taxon>
        <taxon>Echinodermata</taxon>
        <taxon>Eleutherozoa</taxon>
        <taxon>Echinozoa</taxon>
        <taxon>Holothuroidea</taxon>
        <taxon>Aspidochirotacea</taxon>
        <taxon>Aspidochirotida</taxon>
        <taxon>Stichopodidae</taxon>
        <taxon>Apostichopus</taxon>
    </lineage>
</organism>
<feature type="chain" id="PRO_5013762154" evidence="1">
    <location>
        <begin position="20"/>
        <end position="147"/>
    </location>
</feature>
<proteinExistence type="predicted"/>
<evidence type="ECO:0000313" key="2">
    <source>
        <dbReference type="EMBL" id="PIK42983.1"/>
    </source>
</evidence>
<dbReference type="Proteomes" id="UP000230750">
    <property type="component" value="Unassembled WGS sequence"/>
</dbReference>
<evidence type="ECO:0000256" key="1">
    <source>
        <dbReference type="SAM" id="SignalP"/>
    </source>
</evidence>
<dbReference type="AlphaFoldDB" id="A0A2G8K4V4"/>
<keyword evidence="3" id="KW-1185">Reference proteome</keyword>
<protein>
    <submittedName>
        <fullName evidence="2">Uncharacterized protein</fullName>
    </submittedName>
</protein>
<sequence length="147" mass="16909">MKYLHAIIVLFTIIGLSLGQEKEDEVVQGEILAEKPSNEDLNAAFYRRLPVHIVAGDERPEHGVCYVKTFSVCLKRGEPVPYDGKEQCVSCFCGEDFRHVCCKESPYPVVKNWLFCRVDLNEDQCEYERQPKCKPVCKITGWYTTKL</sequence>
<accession>A0A2G8K4V4</accession>
<dbReference type="EMBL" id="MRZV01000886">
    <property type="protein sequence ID" value="PIK42983.1"/>
    <property type="molecule type" value="Genomic_DNA"/>
</dbReference>
<gene>
    <name evidence="2" type="ORF">BSL78_20164</name>
</gene>